<feature type="region of interest" description="Disordered" evidence="4">
    <location>
        <begin position="774"/>
        <end position="813"/>
    </location>
</feature>
<dbReference type="InterPro" id="IPR045178">
    <property type="entry name" value="Fhl1/FHA1"/>
</dbReference>
<dbReference type="Gene3D" id="2.60.200.20">
    <property type="match status" value="1"/>
</dbReference>
<dbReference type="InterPro" id="IPR030456">
    <property type="entry name" value="TF_fork_head_CS_2"/>
</dbReference>
<protein>
    <submittedName>
        <fullName evidence="7">Fork head domain-containing protein</fullName>
    </submittedName>
</protein>
<dbReference type="EMBL" id="JBBJBU010000008">
    <property type="protein sequence ID" value="KAK7204259.1"/>
    <property type="molecule type" value="Genomic_DNA"/>
</dbReference>
<evidence type="ECO:0000256" key="2">
    <source>
        <dbReference type="ARBA" id="ARBA00023242"/>
    </source>
</evidence>
<gene>
    <name evidence="7" type="ORF">BZA70DRAFT_280363</name>
</gene>
<keyword evidence="1 3" id="KW-0238">DNA-binding</keyword>
<evidence type="ECO:0000256" key="1">
    <source>
        <dbReference type="ARBA" id="ARBA00023125"/>
    </source>
</evidence>
<evidence type="ECO:0000313" key="8">
    <source>
        <dbReference type="Proteomes" id="UP001498771"/>
    </source>
</evidence>
<keyword evidence="2 3" id="KW-0539">Nucleus</keyword>
<dbReference type="CDD" id="cd22701">
    <property type="entry name" value="FHA_FKH1-like"/>
    <property type="match status" value="1"/>
</dbReference>
<feature type="compositionally biased region" description="Polar residues" evidence="4">
    <location>
        <begin position="796"/>
        <end position="813"/>
    </location>
</feature>
<feature type="DNA-binding region" description="Fork-head" evidence="3">
    <location>
        <begin position="431"/>
        <end position="525"/>
    </location>
</feature>
<dbReference type="Pfam" id="PF00250">
    <property type="entry name" value="Forkhead"/>
    <property type="match status" value="1"/>
</dbReference>
<comment type="caution">
    <text evidence="7">The sequence shown here is derived from an EMBL/GenBank/DDBJ whole genome shotgun (WGS) entry which is preliminary data.</text>
</comment>
<feature type="region of interest" description="Disordered" evidence="4">
    <location>
        <begin position="737"/>
        <end position="761"/>
    </location>
</feature>
<dbReference type="InterPro" id="IPR036388">
    <property type="entry name" value="WH-like_DNA-bd_sf"/>
</dbReference>
<comment type="subcellular location">
    <subcellularLocation>
        <location evidence="3">Nucleus</location>
    </subcellularLocation>
</comment>
<dbReference type="PANTHER" id="PTHR21712">
    <property type="entry name" value="PRE-RRNA-PROCESSING PROTEIN FHL1"/>
    <property type="match status" value="1"/>
</dbReference>
<feature type="compositionally biased region" description="Low complexity" evidence="4">
    <location>
        <begin position="655"/>
        <end position="699"/>
    </location>
</feature>
<dbReference type="RefSeq" id="XP_064767292.1">
    <property type="nucleotide sequence ID" value="XM_064912938.1"/>
</dbReference>
<evidence type="ECO:0000259" key="6">
    <source>
        <dbReference type="PROSITE" id="PS50039"/>
    </source>
</evidence>
<sequence>MMDIDHESFRFGVIDHHPELPHEKSIFERHLSSSGLELDETIILQEPELRYEEESIVQHPPSLQQMTLLPPTAALTSSEQSRISAYARLDFASFTFYVQTLQVVMGRSVDSGAISAGATTNGASIPGRSRSRTPSKSDAGQTDSVTVPAKSLGNGSMASASGPGTNGNIDVHLGTAKAISRRHARIFYNFANQRFEFSVLGRNGAFVDDVFVEKGSTVSLSHGSRVQIGQIGFTFLLPNADNADSSDSTPTEAIKPAEALFFRDEKSLPPLDTGVEEQVPSKVKLEEELQSEDVEMGDGLVEVKAAEEQSFEQLFAEPDDTQLIASDQHIPAEGELFHAEPILQQQHYDQHAVQESDIRMIEALTGSSIAGLASLTASPASHMGDIPTDPALLLGSPSGKITPKAKGNGRKEKRHPTPPSPSQIPLEYREKPANSYSSLIEISLRSYATERGMSLSEIYTAIQTLFPYYQYAPYGWQNSVRHNLSLNKSFVKIAKEGKGWLWGLDEELCREREAKKNRPLVKERKEQERREKREREKREKEERDRKAKEEREALDREKKERERIEKERKEKELAEKKKALAVIAQAAAAKNATYNINGVGSANQLRAFAGQNGKPKGKVLGVQPGIVKPQTAKPPINKDTLKALQLLQQTITAQLSAGKAGSPGPASSSSQTPGTPATVASSSSSPSPAASAMMMSRAGSGSGTPLRTTSSPGPVAGGTPNNASALMAAALAAAQNKAGNNLAKKPAAGPQNSAQQNAKAAAIAKALVMTLAQSMNKPGAQKPSGSGATAATTGAPNISGSTPGPSRNGGSAS</sequence>
<organism evidence="7 8">
    <name type="scientific">Myxozyma melibiosi</name>
    <dbReference type="NCBI Taxonomy" id="54550"/>
    <lineage>
        <taxon>Eukaryota</taxon>
        <taxon>Fungi</taxon>
        <taxon>Dikarya</taxon>
        <taxon>Ascomycota</taxon>
        <taxon>Saccharomycotina</taxon>
        <taxon>Lipomycetes</taxon>
        <taxon>Lipomycetales</taxon>
        <taxon>Lipomycetaceae</taxon>
        <taxon>Myxozyma</taxon>
    </lineage>
</organism>
<dbReference type="SMART" id="SM00339">
    <property type="entry name" value="FH"/>
    <property type="match status" value="1"/>
</dbReference>
<dbReference type="GeneID" id="90038450"/>
<feature type="compositionally biased region" description="Polar residues" evidence="4">
    <location>
        <begin position="132"/>
        <end position="145"/>
    </location>
</feature>
<dbReference type="Pfam" id="PF00498">
    <property type="entry name" value="FHA"/>
    <property type="match status" value="1"/>
</dbReference>
<keyword evidence="8" id="KW-1185">Reference proteome</keyword>
<feature type="region of interest" description="Disordered" evidence="4">
    <location>
        <begin position="655"/>
        <end position="722"/>
    </location>
</feature>
<feature type="compositionally biased region" description="Basic residues" evidence="4">
    <location>
        <begin position="407"/>
        <end position="416"/>
    </location>
</feature>
<dbReference type="Proteomes" id="UP001498771">
    <property type="component" value="Unassembled WGS sequence"/>
</dbReference>
<dbReference type="PRINTS" id="PR00053">
    <property type="entry name" value="FORKHEAD"/>
</dbReference>
<dbReference type="InterPro" id="IPR000253">
    <property type="entry name" value="FHA_dom"/>
</dbReference>
<dbReference type="CDD" id="cd00059">
    <property type="entry name" value="FH_FOX"/>
    <property type="match status" value="1"/>
</dbReference>
<proteinExistence type="predicted"/>
<dbReference type="PROSITE" id="PS50006">
    <property type="entry name" value="FHA_DOMAIN"/>
    <property type="match status" value="1"/>
</dbReference>
<feature type="compositionally biased region" description="Polar residues" evidence="4">
    <location>
        <begin position="153"/>
        <end position="166"/>
    </location>
</feature>
<dbReference type="InterPro" id="IPR008984">
    <property type="entry name" value="SMAD_FHA_dom_sf"/>
</dbReference>
<feature type="region of interest" description="Disordered" evidence="4">
    <location>
        <begin position="117"/>
        <end position="166"/>
    </location>
</feature>
<evidence type="ECO:0000256" key="3">
    <source>
        <dbReference type="PROSITE-ProRule" id="PRU00089"/>
    </source>
</evidence>
<dbReference type="PANTHER" id="PTHR21712:SF29">
    <property type="entry name" value="PRE-RRNA-PROCESSING PROTEIN FHL1"/>
    <property type="match status" value="1"/>
</dbReference>
<evidence type="ECO:0000256" key="4">
    <source>
        <dbReference type="SAM" id="MobiDB-lite"/>
    </source>
</evidence>
<feature type="domain" description="FHA" evidence="5">
    <location>
        <begin position="150"/>
        <end position="212"/>
    </location>
</feature>
<name>A0ABR1F348_9ASCO</name>
<dbReference type="SUPFAM" id="SSF46785">
    <property type="entry name" value="Winged helix' DNA-binding domain"/>
    <property type="match status" value="1"/>
</dbReference>
<dbReference type="SUPFAM" id="SSF49879">
    <property type="entry name" value="SMAD/FHA domain"/>
    <property type="match status" value="1"/>
</dbReference>
<feature type="region of interest" description="Disordered" evidence="4">
    <location>
        <begin position="390"/>
        <end position="426"/>
    </location>
</feature>
<dbReference type="InterPro" id="IPR001766">
    <property type="entry name" value="Fork_head_dom"/>
</dbReference>
<feature type="region of interest" description="Disordered" evidence="4">
    <location>
        <begin position="517"/>
        <end position="571"/>
    </location>
</feature>
<dbReference type="Gene3D" id="1.10.10.10">
    <property type="entry name" value="Winged helix-like DNA-binding domain superfamily/Winged helix DNA-binding domain"/>
    <property type="match status" value="1"/>
</dbReference>
<reference evidence="7 8" key="1">
    <citation type="submission" date="2024-03" db="EMBL/GenBank/DDBJ databases">
        <title>Genome-scale model development and genomic sequencing of the oleaginous clade Lipomyces.</title>
        <authorList>
            <consortium name="Lawrence Berkeley National Laboratory"/>
            <person name="Czajka J.J."/>
            <person name="Han Y."/>
            <person name="Kim J."/>
            <person name="Mondo S.J."/>
            <person name="Hofstad B.A."/>
            <person name="Robles A."/>
            <person name="Haridas S."/>
            <person name="Riley R."/>
            <person name="LaButti K."/>
            <person name="Pangilinan J."/>
            <person name="Andreopoulos W."/>
            <person name="Lipzen A."/>
            <person name="Yan J."/>
            <person name="Wang M."/>
            <person name="Ng V."/>
            <person name="Grigoriev I.V."/>
            <person name="Spatafora J.W."/>
            <person name="Magnuson J.K."/>
            <person name="Baker S.E."/>
            <person name="Pomraning K.R."/>
        </authorList>
    </citation>
    <scope>NUCLEOTIDE SEQUENCE [LARGE SCALE GENOMIC DNA]</scope>
    <source>
        <strain evidence="7 8">Phaff 52-87</strain>
    </source>
</reference>
<dbReference type="PROSITE" id="PS00658">
    <property type="entry name" value="FORK_HEAD_2"/>
    <property type="match status" value="1"/>
</dbReference>
<accession>A0ABR1F348</accession>
<feature type="compositionally biased region" description="Low complexity" evidence="4">
    <location>
        <begin position="784"/>
        <end position="795"/>
    </location>
</feature>
<dbReference type="InterPro" id="IPR036390">
    <property type="entry name" value="WH_DNA-bd_sf"/>
</dbReference>
<dbReference type="PROSITE" id="PS50039">
    <property type="entry name" value="FORK_HEAD_3"/>
    <property type="match status" value="1"/>
</dbReference>
<evidence type="ECO:0000313" key="7">
    <source>
        <dbReference type="EMBL" id="KAK7204259.1"/>
    </source>
</evidence>
<feature type="domain" description="Fork-head" evidence="6">
    <location>
        <begin position="431"/>
        <end position="525"/>
    </location>
</feature>
<evidence type="ECO:0000259" key="5">
    <source>
        <dbReference type="PROSITE" id="PS50006"/>
    </source>
</evidence>